<protein>
    <submittedName>
        <fullName evidence="1">Uncharacterized protein</fullName>
    </submittedName>
</protein>
<reference evidence="1 2" key="1">
    <citation type="journal article" date="2024" name="G3 (Bethesda)">
        <title>Genome assembly of Hibiscus sabdariffa L. provides insights into metabolisms of medicinal natural products.</title>
        <authorList>
            <person name="Kim T."/>
        </authorList>
    </citation>
    <scope>NUCLEOTIDE SEQUENCE [LARGE SCALE GENOMIC DNA]</scope>
    <source>
        <strain evidence="1">TK-2024</strain>
        <tissue evidence="1">Old leaves</tissue>
    </source>
</reference>
<proteinExistence type="predicted"/>
<organism evidence="1 2">
    <name type="scientific">Hibiscus sabdariffa</name>
    <name type="common">roselle</name>
    <dbReference type="NCBI Taxonomy" id="183260"/>
    <lineage>
        <taxon>Eukaryota</taxon>
        <taxon>Viridiplantae</taxon>
        <taxon>Streptophyta</taxon>
        <taxon>Embryophyta</taxon>
        <taxon>Tracheophyta</taxon>
        <taxon>Spermatophyta</taxon>
        <taxon>Magnoliopsida</taxon>
        <taxon>eudicotyledons</taxon>
        <taxon>Gunneridae</taxon>
        <taxon>Pentapetalae</taxon>
        <taxon>rosids</taxon>
        <taxon>malvids</taxon>
        <taxon>Malvales</taxon>
        <taxon>Malvaceae</taxon>
        <taxon>Malvoideae</taxon>
        <taxon>Hibiscus</taxon>
    </lineage>
</organism>
<comment type="caution">
    <text evidence="1">The sequence shown here is derived from an EMBL/GenBank/DDBJ whole genome shotgun (WGS) entry which is preliminary data.</text>
</comment>
<keyword evidence="2" id="KW-1185">Reference proteome</keyword>
<dbReference type="SUPFAM" id="SSF53756">
    <property type="entry name" value="UDP-Glycosyltransferase/glycogen phosphorylase"/>
    <property type="match status" value="1"/>
</dbReference>
<accession>A0ABR2PN37</accession>
<dbReference type="Proteomes" id="UP001396334">
    <property type="component" value="Unassembled WGS sequence"/>
</dbReference>
<dbReference type="EMBL" id="JBBPBN010000056">
    <property type="protein sequence ID" value="KAK8989848.1"/>
    <property type="molecule type" value="Genomic_DNA"/>
</dbReference>
<dbReference type="PANTHER" id="PTHR47778">
    <property type="entry name" value="BNAA05G14870D PROTEIN"/>
    <property type="match status" value="1"/>
</dbReference>
<name>A0ABR2PN37_9ROSI</name>
<dbReference type="Gene3D" id="3.40.50.2000">
    <property type="entry name" value="Glycogen Phosphorylase B"/>
    <property type="match status" value="1"/>
</dbReference>
<sequence>MYLTGSQVLGTEGGGTKEIVEQNVARLLHPMGRPGLRVLAENLRFLLKKPDVRQGMGMEGRKMVERKYLKRHMYKRFVELLTSRVEMNLSLDTTRSTCSRLSSIISPPITVDVSINKPQAQHLIANLHHQVCSKYPPHQFAWQLKIDM</sequence>
<dbReference type="PANTHER" id="PTHR47778:SF2">
    <property type="entry name" value="GLYCOSYL TRANSFERASE FAMILY 1 DOMAIN-CONTAINING PROTEIN"/>
    <property type="match status" value="1"/>
</dbReference>
<evidence type="ECO:0000313" key="1">
    <source>
        <dbReference type="EMBL" id="KAK8989848.1"/>
    </source>
</evidence>
<evidence type="ECO:0000313" key="2">
    <source>
        <dbReference type="Proteomes" id="UP001396334"/>
    </source>
</evidence>
<gene>
    <name evidence="1" type="ORF">V6N11_064263</name>
</gene>